<dbReference type="Ensembl" id="ENSNMLT00000004252.1">
    <property type="protein sequence ID" value="ENSNMLP00000003700.1"/>
    <property type="gene ID" value="ENSNMLG00000002702.1"/>
</dbReference>
<evidence type="ECO:0000256" key="6">
    <source>
        <dbReference type="ARBA" id="ARBA00023136"/>
    </source>
</evidence>
<evidence type="ECO:0000313" key="10">
    <source>
        <dbReference type="Proteomes" id="UP000694523"/>
    </source>
</evidence>
<evidence type="ECO:0000256" key="3">
    <source>
        <dbReference type="ARBA" id="ARBA00022475"/>
    </source>
</evidence>
<evidence type="ECO:0000256" key="1">
    <source>
        <dbReference type="ARBA" id="ARBA00004609"/>
    </source>
</evidence>
<comment type="subcellular location">
    <subcellularLocation>
        <location evidence="1">Cell membrane</location>
        <topology evidence="1">Lipid-anchor</topology>
        <topology evidence="1">GPI-anchor</topology>
    </subcellularLocation>
</comment>
<evidence type="ECO:0000256" key="5">
    <source>
        <dbReference type="ARBA" id="ARBA00022729"/>
    </source>
</evidence>
<keyword evidence="5" id="KW-0732">Signal</keyword>
<dbReference type="InterPro" id="IPR026144">
    <property type="entry name" value="Neuritin_fam"/>
</dbReference>
<proteinExistence type="inferred from homology"/>
<reference evidence="9" key="2">
    <citation type="submission" date="2025-09" db="UniProtKB">
        <authorList>
            <consortium name="Ensembl"/>
        </authorList>
    </citation>
    <scope>IDENTIFICATION</scope>
</reference>
<evidence type="ECO:0000256" key="4">
    <source>
        <dbReference type="ARBA" id="ARBA00022622"/>
    </source>
</evidence>
<dbReference type="PANTHER" id="PTHR15902">
    <property type="entry name" value="NEURITIN-RELATED"/>
    <property type="match status" value="1"/>
</dbReference>
<dbReference type="AlphaFoldDB" id="A0A8C6WFT4"/>
<name>A0A8C6WFT4_9GOBI</name>
<keyword evidence="8" id="KW-0449">Lipoprotein</keyword>
<dbReference type="PANTHER" id="PTHR15902:SF5">
    <property type="entry name" value="NEURITIN"/>
    <property type="match status" value="1"/>
</dbReference>
<dbReference type="Pfam" id="PF15056">
    <property type="entry name" value="NRN1"/>
    <property type="match status" value="1"/>
</dbReference>
<organism evidence="9 10">
    <name type="scientific">Neogobius melanostomus</name>
    <name type="common">round goby</name>
    <dbReference type="NCBI Taxonomy" id="47308"/>
    <lineage>
        <taxon>Eukaryota</taxon>
        <taxon>Metazoa</taxon>
        <taxon>Chordata</taxon>
        <taxon>Craniata</taxon>
        <taxon>Vertebrata</taxon>
        <taxon>Euteleostomi</taxon>
        <taxon>Actinopterygii</taxon>
        <taxon>Neopterygii</taxon>
        <taxon>Teleostei</taxon>
        <taxon>Neoteleostei</taxon>
        <taxon>Acanthomorphata</taxon>
        <taxon>Gobiaria</taxon>
        <taxon>Gobiiformes</taxon>
        <taxon>Gobioidei</taxon>
        <taxon>Gobiidae</taxon>
        <taxon>Benthophilinae</taxon>
        <taxon>Neogobiini</taxon>
        <taxon>Neogobius</taxon>
    </lineage>
</organism>
<evidence type="ECO:0000256" key="2">
    <source>
        <dbReference type="ARBA" id="ARBA00008377"/>
    </source>
</evidence>
<protein>
    <recommendedName>
        <fullName evidence="11">Neuritin</fullName>
    </recommendedName>
</protein>
<keyword evidence="7" id="KW-0325">Glycoprotein</keyword>
<evidence type="ECO:0000313" key="9">
    <source>
        <dbReference type="Ensembl" id="ENSNMLP00000003700.1"/>
    </source>
</evidence>
<keyword evidence="10" id="KW-1185">Reference proteome</keyword>
<evidence type="ECO:0008006" key="11">
    <source>
        <dbReference type="Google" id="ProtNLM"/>
    </source>
</evidence>
<evidence type="ECO:0000256" key="7">
    <source>
        <dbReference type="ARBA" id="ARBA00023180"/>
    </source>
</evidence>
<keyword evidence="4" id="KW-0336">GPI-anchor</keyword>
<dbReference type="GO" id="GO:0098552">
    <property type="term" value="C:side of membrane"/>
    <property type="evidence" value="ECO:0007669"/>
    <property type="project" value="UniProtKB-KW"/>
</dbReference>
<reference evidence="9" key="1">
    <citation type="submission" date="2025-08" db="UniProtKB">
        <authorList>
            <consortium name="Ensembl"/>
        </authorList>
    </citation>
    <scope>IDENTIFICATION</scope>
</reference>
<accession>A0A8C6WFT4</accession>
<keyword evidence="6" id="KW-0472">Membrane</keyword>
<dbReference type="Proteomes" id="UP000694523">
    <property type="component" value="Unplaced"/>
</dbReference>
<comment type="similarity">
    <text evidence="2">Belongs to the neuritin family.</text>
</comment>
<sequence>MPYFFITLNDRHYSIAKVQKGLLLCLAACGQAVDPRCENVYKDFSDCVLQLGQSMDNYQENVTSERGLVIYCTRFVLSLQSHWENFHTCALTALSDCQEEVSSIWETLRQDSKKMRFQGSLFDLCSQSASPRISAPLWAAALPLLVLLLELSALDWGGV</sequence>
<keyword evidence="3" id="KW-1003">Cell membrane</keyword>
<dbReference type="GO" id="GO:1990138">
    <property type="term" value="P:neuron projection extension"/>
    <property type="evidence" value="ECO:0007669"/>
    <property type="project" value="TreeGrafter"/>
</dbReference>
<dbReference type="GO" id="GO:0005886">
    <property type="term" value="C:plasma membrane"/>
    <property type="evidence" value="ECO:0007669"/>
    <property type="project" value="UniProtKB-SubCell"/>
</dbReference>
<evidence type="ECO:0000256" key="8">
    <source>
        <dbReference type="ARBA" id="ARBA00023288"/>
    </source>
</evidence>